<evidence type="ECO:0000259" key="11">
    <source>
        <dbReference type="PROSITE" id="PS51371"/>
    </source>
</evidence>
<feature type="domain" description="CNNM transmembrane" evidence="12">
    <location>
        <begin position="1"/>
        <end position="196"/>
    </location>
</feature>
<reference evidence="13 14" key="1">
    <citation type="submission" date="2020-09" db="EMBL/GenBank/DDBJ databases">
        <title>Genome seq and assembly of Chryseobacterium sp.</title>
        <authorList>
            <person name="Chhetri G."/>
        </authorList>
    </citation>
    <scope>NUCLEOTIDE SEQUENCE [LARGE SCALE GENOMIC DNA]</scope>
    <source>
        <strain evidence="13 14">GCR10</strain>
    </source>
</reference>
<keyword evidence="7 9" id="KW-0472">Membrane</keyword>
<dbReference type="PANTHER" id="PTHR43099:SF2">
    <property type="entry name" value="UPF0053 PROTEIN YRKA"/>
    <property type="match status" value="1"/>
</dbReference>
<comment type="caution">
    <text evidence="13">The sequence shown here is derived from an EMBL/GenBank/DDBJ whole genome shotgun (WGS) entry which is preliminary data.</text>
</comment>
<evidence type="ECO:0000256" key="5">
    <source>
        <dbReference type="ARBA" id="ARBA00022989"/>
    </source>
</evidence>
<dbReference type="PANTHER" id="PTHR43099">
    <property type="entry name" value="UPF0053 PROTEIN YRKA"/>
    <property type="match status" value="1"/>
</dbReference>
<keyword evidence="2" id="KW-1003">Cell membrane</keyword>
<dbReference type="InterPro" id="IPR044751">
    <property type="entry name" value="Ion_transp-like_CBS"/>
</dbReference>
<dbReference type="InterPro" id="IPR051676">
    <property type="entry name" value="UPF0053_domain"/>
</dbReference>
<evidence type="ECO:0000256" key="9">
    <source>
        <dbReference type="PROSITE-ProRule" id="PRU01193"/>
    </source>
</evidence>
<gene>
    <name evidence="13" type="ORF">IC610_06195</name>
</gene>
<dbReference type="InterPro" id="IPR005170">
    <property type="entry name" value="Transptr-assoc_dom"/>
</dbReference>
<dbReference type="Pfam" id="PF00571">
    <property type="entry name" value="CBS"/>
    <property type="match status" value="1"/>
</dbReference>
<dbReference type="Pfam" id="PF01595">
    <property type="entry name" value="CNNM"/>
    <property type="match status" value="1"/>
</dbReference>
<evidence type="ECO:0000256" key="1">
    <source>
        <dbReference type="ARBA" id="ARBA00004651"/>
    </source>
</evidence>
<dbReference type="SUPFAM" id="SSF54631">
    <property type="entry name" value="CBS-domain pair"/>
    <property type="match status" value="1"/>
</dbReference>
<dbReference type="InterPro" id="IPR016169">
    <property type="entry name" value="FAD-bd_PCMH_sub2"/>
</dbReference>
<name>A0ABR8ZAT8_9FLAO</name>
<proteinExistence type="predicted"/>
<dbReference type="SUPFAM" id="SSF56176">
    <property type="entry name" value="FAD-binding/transporter-associated domain-like"/>
    <property type="match status" value="1"/>
</dbReference>
<feature type="transmembrane region" description="Helical" evidence="10">
    <location>
        <begin position="55"/>
        <end position="75"/>
    </location>
</feature>
<dbReference type="InterPro" id="IPR036318">
    <property type="entry name" value="FAD-bd_PCMH-like_sf"/>
</dbReference>
<feature type="transmembrane region" description="Helical" evidence="10">
    <location>
        <begin position="95"/>
        <end position="119"/>
    </location>
</feature>
<evidence type="ECO:0000256" key="8">
    <source>
        <dbReference type="PROSITE-ProRule" id="PRU00703"/>
    </source>
</evidence>
<keyword evidence="3 9" id="KW-0812">Transmembrane</keyword>
<protein>
    <submittedName>
        <fullName evidence="13">HlyC/CorC family transporter</fullName>
    </submittedName>
</protein>
<keyword evidence="4" id="KW-0677">Repeat</keyword>
<evidence type="ECO:0000256" key="6">
    <source>
        <dbReference type="ARBA" id="ARBA00023122"/>
    </source>
</evidence>
<dbReference type="Gene3D" id="3.10.580.10">
    <property type="entry name" value="CBS-domain"/>
    <property type="match status" value="1"/>
</dbReference>
<dbReference type="PROSITE" id="PS51371">
    <property type="entry name" value="CBS"/>
    <property type="match status" value="1"/>
</dbReference>
<dbReference type="Gene3D" id="3.30.465.10">
    <property type="match status" value="1"/>
</dbReference>
<dbReference type="PROSITE" id="PS51846">
    <property type="entry name" value="CNNM"/>
    <property type="match status" value="1"/>
</dbReference>
<dbReference type="Proteomes" id="UP000637299">
    <property type="component" value="Unassembled WGS sequence"/>
</dbReference>
<feature type="transmembrane region" description="Helical" evidence="10">
    <location>
        <begin position="6"/>
        <end position="24"/>
    </location>
</feature>
<evidence type="ECO:0000256" key="10">
    <source>
        <dbReference type="SAM" id="Phobius"/>
    </source>
</evidence>
<sequence>MEIFIIIALIIVNGIFSMSEMALVSSKKYKLETASKRGFSNAKTALRLAGNPNKFLSTVQIGITLTGILIGIFSGDKLIADLEKQILHFRISADYVHGIASFLVVFIITFISIVFGELIPKRLGLKFPEKISMFIAKPMYLLSAIASPFVWLLTVTNNFFLKIFGIYNDQKETITEEEIKSLIKEGSEGGVIEDKEHDILRNAFDLGNRKVNSIVTHRTKIIALDLLDDCNTVKQKIKNASFSTYPVTENGNIDQIVGIVKMKDLFDFCDDGFALADHVNKTIFVSENSFIYPLLQSFQDSKSHIAVVIDEFGNTKGIVTLNDILDDLVGTVTHEMDTEPEIIQRSENSWLIDGKCTIYDFKKYFETEVDEEIETQFISVSGLFFNESEGIPKTGDVIRVGNLSLEIVDKDGNRVDKILATKIEETPEDI</sequence>
<dbReference type="InterPro" id="IPR046342">
    <property type="entry name" value="CBS_dom_sf"/>
</dbReference>
<keyword evidence="5 9" id="KW-1133">Transmembrane helix</keyword>
<evidence type="ECO:0000259" key="12">
    <source>
        <dbReference type="PROSITE" id="PS51846"/>
    </source>
</evidence>
<comment type="subcellular location">
    <subcellularLocation>
        <location evidence="1">Cell membrane</location>
        <topology evidence="1">Multi-pass membrane protein</topology>
    </subcellularLocation>
</comment>
<evidence type="ECO:0000256" key="2">
    <source>
        <dbReference type="ARBA" id="ARBA00022475"/>
    </source>
</evidence>
<feature type="transmembrane region" description="Helical" evidence="10">
    <location>
        <begin position="140"/>
        <end position="161"/>
    </location>
</feature>
<dbReference type="RefSeq" id="WP_191735692.1">
    <property type="nucleotide sequence ID" value="NZ_JACYFS010000001.1"/>
</dbReference>
<dbReference type="SMART" id="SM01091">
    <property type="entry name" value="CorC_HlyC"/>
    <property type="match status" value="1"/>
</dbReference>
<keyword evidence="6 8" id="KW-0129">CBS domain</keyword>
<dbReference type="EMBL" id="JACYFS010000001">
    <property type="protein sequence ID" value="MBD8082015.1"/>
    <property type="molecule type" value="Genomic_DNA"/>
</dbReference>
<accession>A0ABR8ZAT8</accession>
<evidence type="ECO:0000313" key="14">
    <source>
        <dbReference type="Proteomes" id="UP000637299"/>
    </source>
</evidence>
<dbReference type="Pfam" id="PF03471">
    <property type="entry name" value="CorC_HlyC"/>
    <property type="match status" value="1"/>
</dbReference>
<feature type="domain" description="CBS" evidence="11">
    <location>
        <begin position="276"/>
        <end position="338"/>
    </location>
</feature>
<dbReference type="CDD" id="cd04590">
    <property type="entry name" value="CBS_pair_CorC_HlyC_assoc"/>
    <property type="match status" value="1"/>
</dbReference>
<dbReference type="InterPro" id="IPR000644">
    <property type="entry name" value="CBS_dom"/>
</dbReference>
<evidence type="ECO:0000256" key="3">
    <source>
        <dbReference type="ARBA" id="ARBA00022692"/>
    </source>
</evidence>
<evidence type="ECO:0000256" key="4">
    <source>
        <dbReference type="ARBA" id="ARBA00022737"/>
    </source>
</evidence>
<evidence type="ECO:0000313" key="13">
    <source>
        <dbReference type="EMBL" id="MBD8082015.1"/>
    </source>
</evidence>
<organism evidence="13 14">
    <name type="scientific">Chryseobacterium caseinilyticum</name>
    <dbReference type="NCBI Taxonomy" id="2771428"/>
    <lineage>
        <taxon>Bacteria</taxon>
        <taxon>Pseudomonadati</taxon>
        <taxon>Bacteroidota</taxon>
        <taxon>Flavobacteriia</taxon>
        <taxon>Flavobacteriales</taxon>
        <taxon>Weeksellaceae</taxon>
        <taxon>Chryseobacterium group</taxon>
        <taxon>Chryseobacterium</taxon>
    </lineage>
</organism>
<evidence type="ECO:0000256" key="7">
    <source>
        <dbReference type="ARBA" id="ARBA00023136"/>
    </source>
</evidence>
<dbReference type="InterPro" id="IPR002550">
    <property type="entry name" value="CNNM"/>
</dbReference>
<keyword evidence="14" id="KW-1185">Reference proteome</keyword>